<accession>A0ACB7WRI8</accession>
<name>A0ACB7WRI8_DIOAL</name>
<protein>
    <submittedName>
        <fullName evidence="1">Uncharacterized protein</fullName>
    </submittedName>
</protein>
<organism evidence="1 2">
    <name type="scientific">Dioscorea alata</name>
    <name type="common">Purple yam</name>
    <dbReference type="NCBI Taxonomy" id="55571"/>
    <lineage>
        <taxon>Eukaryota</taxon>
        <taxon>Viridiplantae</taxon>
        <taxon>Streptophyta</taxon>
        <taxon>Embryophyta</taxon>
        <taxon>Tracheophyta</taxon>
        <taxon>Spermatophyta</taxon>
        <taxon>Magnoliopsida</taxon>
        <taxon>Liliopsida</taxon>
        <taxon>Dioscoreales</taxon>
        <taxon>Dioscoreaceae</taxon>
        <taxon>Dioscorea</taxon>
    </lineage>
</organism>
<sequence>MEGSERARPSSMLAILTFSASSTMSPAPPTISLMAPSSFASRRLLSSCMRCWEKQSDELAKSFQTSYNGTLEIIMH</sequence>
<comment type="caution">
    <text evidence="1">The sequence shown here is derived from an EMBL/GenBank/DDBJ whole genome shotgun (WGS) entry which is preliminary data.</text>
</comment>
<dbReference type="EMBL" id="CM037012">
    <property type="protein sequence ID" value="KAH7690948.1"/>
    <property type="molecule type" value="Genomic_DNA"/>
</dbReference>
<reference evidence="2" key="1">
    <citation type="journal article" date="2022" name="Nat. Commun.">
        <title>Chromosome evolution and the genetic basis of agronomically important traits in greater yam.</title>
        <authorList>
            <person name="Bredeson J.V."/>
            <person name="Lyons J.B."/>
            <person name="Oniyinde I.O."/>
            <person name="Okereke N.R."/>
            <person name="Kolade O."/>
            <person name="Nnabue I."/>
            <person name="Nwadili C.O."/>
            <person name="Hribova E."/>
            <person name="Parker M."/>
            <person name="Nwogha J."/>
            <person name="Shu S."/>
            <person name="Carlson J."/>
            <person name="Kariba R."/>
            <person name="Muthemba S."/>
            <person name="Knop K."/>
            <person name="Barton G.J."/>
            <person name="Sherwood A.V."/>
            <person name="Lopez-Montes A."/>
            <person name="Asiedu R."/>
            <person name="Jamnadass R."/>
            <person name="Muchugi A."/>
            <person name="Goodstein D."/>
            <person name="Egesi C.N."/>
            <person name="Featherston J."/>
            <person name="Asfaw A."/>
            <person name="Simpson G.G."/>
            <person name="Dolezel J."/>
            <person name="Hendre P.S."/>
            <person name="Van Deynze A."/>
            <person name="Kumar P.L."/>
            <person name="Obidiegwu J.E."/>
            <person name="Bhattacharjee R."/>
            <person name="Rokhsar D.S."/>
        </authorList>
    </citation>
    <scope>NUCLEOTIDE SEQUENCE [LARGE SCALE GENOMIC DNA]</scope>
    <source>
        <strain evidence="2">cv. TDa95/00328</strain>
    </source>
</reference>
<keyword evidence="2" id="KW-1185">Reference proteome</keyword>
<proteinExistence type="predicted"/>
<gene>
    <name evidence="1" type="ORF">IHE45_02G084000</name>
</gene>
<evidence type="ECO:0000313" key="2">
    <source>
        <dbReference type="Proteomes" id="UP000827976"/>
    </source>
</evidence>
<evidence type="ECO:0000313" key="1">
    <source>
        <dbReference type="EMBL" id="KAH7690948.1"/>
    </source>
</evidence>
<dbReference type="Proteomes" id="UP000827976">
    <property type="component" value="Chromosome 2"/>
</dbReference>